<comment type="caution">
    <text evidence="3">The sequence shown here is derived from an EMBL/GenBank/DDBJ whole genome shotgun (WGS) entry which is preliminary data.</text>
</comment>
<dbReference type="SUPFAM" id="SSF109993">
    <property type="entry name" value="VPS9 domain"/>
    <property type="match status" value="1"/>
</dbReference>
<evidence type="ECO:0000256" key="1">
    <source>
        <dbReference type="SAM" id="MobiDB-lite"/>
    </source>
</evidence>
<reference evidence="3 4" key="1">
    <citation type="journal article" date="2018" name="Cell">
        <title>The Chara Genome: Secondary Complexity and Implications for Plant Terrestrialization.</title>
        <authorList>
            <person name="Nishiyama T."/>
            <person name="Sakayama H."/>
            <person name="Vries J.D."/>
            <person name="Buschmann H."/>
            <person name="Saint-Marcoux D."/>
            <person name="Ullrich K.K."/>
            <person name="Haas F.B."/>
            <person name="Vanderstraeten L."/>
            <person name="Becker D."/>
            <person name="Lang D."/>
            <person name="Vosolsobe S."/>
            <person name="Rombauts S."/>
            <person name="Wilhelmsson P.K.I."/>
            <person name="Janitza P."/>
            <person name="Kern R."/>
            <person name="Heyl A."/>
            <person name="Rumpler F."/>
            <person name="Villalobos L.I.A.C."/>
            <person name="Clay J.M."/>
            <person name="Skokan R."/>
            <person name="Toyoda A."/>
            <person name="Suzuki Y."/>
            <person name="Kagoshima H."/>
            <person name="Schijlen E."/>
            <person name="Tajeshwar N."/>
            <person name="Catarino B."/>
            <person name="Hetherington A.J."/>
            <person name="Saltykova A."/>
            <person name="Bonnot C."/>
            <person name="Breuninger H."/>
            <person name="Symeonidi A."/>
            <person name="Radhakrishnan G.V."/>
            <person name="Van Nieuwerburgh F."/>
            <person name="Deforce D."/>
            <person name="Chang C."/>
            <person name="Karol K.G."/>
            <person name="Hedrich R."/>
            <person name="Ulvskov P."/>
            <person name="Glockner G."/>
            <person name="Delwiche C.F."/>
            <person name="Petrasek J."/>
            <person name="Van de Peer Y."/>
            <person name="Friml J."/>
            <person name="Beilby M."/>
            <person name="Dolan L."/>
            <person name="Kohara Y."/>
            <person name="Sugano S."/>
            <person name="Fujiyama A."/>
            <person name="Delaux P.-M."/>
            <person name="Quint M."/>
            <person name="TheiBen G."/>
            <person name="Hagemann M."/>
            <person name="Harholt J."/>
            <person name="Dunand C."/>
            <person name="Zachgo S."/>
            <person name="Langdale J."/>
            <person name="Maumus F."/>
            <person name="Straeten D.V.D."/>
            <person name="Gould S.B."/>
            <person name="Rensing S.A."/>
        </authorList>
    </citation>
    <scope>NUCLEOTIDE SEQUENCE [LARGE SCALE GENOMIC DNA]</scope>
    <source>
        <strain evidence="3 4">S276</strain>
    </source>
</reference>
<dbReference type="AlphaFoldDB" id="A0A388JMA6"/>
<feature type="compositionally biased region" description="Low complexity" evidence="1">
    <location>
        <begin position="368"/>
        <end position="404"/>
    </location>
</feature>
<dbReference type="OrthoDB" id="300289at2759"/>
<evidence type="ECO:0000259" key="2">
    <source>
        <dbReference type="PROSITE" id="PS51205"/>
    </source>
</evidence>
<gene>
    <name evidence="3" type="ORF">CBR_g241</name>
</gene>
<dbReference type="Proteomes" id="UP000265515">
    <property type="component" value="Unassembled WGS sequence"/>
</dbReference>
<name>A0A388JMA6_CHABU</name>
<dbReference type="GO" id="GO:0016192">
    <property type="term" value="P:vesicle-mediated transport"/>
    <property type="evidence" value="ECO:0007669"/>
    <property type="project" value="InterPro"/>
</dbReference>
<proteinExistence type="predicted"/>
<dbReference type="Pfam" id="PF18151">
    <property type="entry name" value="DUF5601"/>
    <property type="match status" value="1"/>
</dbReference>
<dbReference type="EMBL" id="BFEA01000001">
    <property type="protein sequence ID" value="GBG58842.1"/>
    <property type="molecule type" value="Genomic_DNA"/>
</dbReference>
<organism evidence="3 4">
    <name type="scientific">Chara braunii</name>
    <name type="common">Braun's stonewort</name>
    <dbReference type="NCBI Taxonomy" id="69332"/>
    <lineage>
        <taxon>Eukaryota</taxon>
        <taxon>Viridiplantae</taxon>
        <taxon>Streptophyta</taxon>
        <taxon>Charophyceae</taxon>
        <taxon>Charales</taxon>
        <taxon>Characeae</taxon>
        <taxon>Chara</taxon>
    </lineage>
</organism>
<dbReference type="InterPro" id="IPR041545">
    <property type="entry name" value="DUF5601"/>
</dbReference>
<dbReference type="PROSITE" id="PS51205">
    <property type="entry name" value="VPS9"/>
    <property type="match status" value="1"/>
</dbReference>
<dbReference type="PANTHER" id="PTHR23101:SF25">
    <property type="entry name" value="GTPASE-ACTIVATING PROTEIN AND VPS9 DOMAIN-CONTAINING PROTEIN 1"/>
    <property type="match status" value="1"/>
</dbReference>
<feature type="compositionally biased region" description="Polar residues" evidence="1">
    <location>
        <begin position="283"/>
        <end position="323"/>
    </location>
</feature>
<dbReference type="PANTHER" id="PTHR23101">
    <property type="entry name" value="RAB GDP/GTP EXCHANGE FACTOR"/>
    <property type="match status" value="1"/>
</dbReference>
<dbReference type="GO" id="GO:0005829">
    <property type="term" value="C:cytosol"/>
    <property type="evidence" value="ECO:0007669"/>
    <property type="project" value="TreeGrafter"/>
</dbReference>
<evidence type="ECO:0000313" key="4">
    <source>
        <dbReference type="Proteomes" id="UP000265515"/>
    </source>
</evidence>
<dbReference type="GO" id="GO:0005085">
    <property type="term" value="F:guanyl-nucleotide exchange factor activity"/>
    <property type="evidence" value="ECO:0007669"/>
    <property type="project" value="InterPro"/>
</dbReference>
<dbReference type="InterPro" id="IPR045046">
    <property type="entry name" value="Vps9-like"/>
</dbReference>
<accession>A0A388JMA6</accession>
<feature type="region of interest" description="Disordered" evidence="1">
    <location>
        <begin position="273"/>
        <end position="445"/>
    </location>
</feature>
<dbReference type="Gene3D" id="1.20.1050.80">
    <property type="entry name" value="VPS9 domain"/>
    <property type="match status" value="1"/>
</dbReference>
<protein>
    <recommendedName>
        <fullName evidence="2">VPS9 domain-containing protein</fullName>
    </recommendedName>
</protein>
<dbReference type="InterPro" id="IPR037191">
    <property type="entry name" value="VPS9_dom_sf"/>
</dbReference>
<sequence length="703" mass="75963">MGQQQQSDSGGEMAATANAPMTFQDFLDRMRHPSAADLVKSMKSFMLNFTGICEGQDPERNSAIVQEFLASTEAAFRAHPLWAGASEEELEGAGEGLEKYLMTKLFKHAFAPTDEERERDLKLSQTIKKLQRFIRPEHLDIPQSAQKESSWAFAQKELQKINSWKAPRDKLVCILNCCRVINNLLMVVSLANDTNPPGADDFLPVLIYIVIKANPPQLQSNLLYIQRYRNQNRLVSEASYFYTNLLSAVSFIESLGPKSLNINPAEFEQFMSEEDEMSGGSGIQPSRQESIESHASTVTTEYTLASPSDSGEQGSGRNSTVGRSSSPPPSSNSSAHPCHSPREDSGVSGDESNPPPSLRISSPPPMSIPSAPVPGMTAATTVATVSSRKSPVSSSAAAASSPSKFVMSDARTPSPISGNSPRTGSGNGMGGSSSMSPRGVQKRGGVDTVKVVDEGLRSGFLHPFKRLIPSDLEASAMDSVVEAAELGQLGRDYRFLYASSGDLTVGQVEDLLQDYKEMVLKYEALSRALECHDRQRMAMGRFGRELEMTVDAMMMAGAPRSADLQHTTRDRSLGELSTVDDAWRDAAGEREGTAVAMECAETPLTMRGLGTEVVMPTAGGRASSEVLPPGLMSENSMISGKDGYGDVNKSDSTKFVFPVPERNGKMGEVDVVEEWQDHDPTTERTGDDANVKSPSVSVVIKAC</sequence>
<keyword evidence="4" id="KW-1185">Reference proteome</keyword>
<dbReference type="SMART" id="SM00167">
    <property type="entry name" value="VPS9"/>
    <property type="match status" value="1"/>
</dbReference>
<evidence type="ECO:0000313" key="3">
    <source>
        <dbReference type="EMBL" id="GBG58842.1"/>
    </source>
</evidence>
<dbReference type="Pfam" id="PF02204">
    <property type="entry name" value="VPS9"/>
    <property type="match status" value="1"/>
</dbReference>
<dbReference type="GO" id="GO:0031267">
    <property type="term" value="F:small GTPase binding"/>
    <property type="evidence" value="ECO:0007669"/>
    <property type="project" value="TreeGrafter"/>
</dbReference>
<dbReference type="STRING" id="69332.A0A388JMA6"/>
<dbReference type="InterPro" id="IPR003123">
    <property type="entry name" value="VPS9"/>
</dbReference>
<dbReference type="Gramene" id="GBG58842">
    <property type="protein sequence ID" value="GBG58842"/>
    <property type="gene ID" value="CBR_g241"/>
</dbReference>
<dbReference type="Gene3D" id="1.10.246.120">
    <property type="match status" value="1"/>
</dbReference>
<feature type="domain" description="VPS9" evidence="2">
    <location>
        <begin position="117"/>
        <end position="261"/>
    </location>
</feature>
<dbReference type="GO" id="GO:0030139">
    <property type="term" value="C:endocytic vesicle"/>
    <property type="evidence" value="ECO:0007669"/>
    <property type="project" value="TreeGrafter"/>
</dbReference>
<feature type="compositionally biased region" description="Pro residues" evidence="1">
    <location>
        <begin position="353"/>
        <end position="367"/>
    </location>
</feature>